<name>A0A1I1LN53_9GAMM</name>
<dbReference type="AlphaFoldDB" id="A0A1I1LN53"/>
<dbReference type="GO" id="GO:0032784">
    <property type="term" value="P:regulation of DNA-templated transcription elongation"/>
    <property type="evidence" value="ECO:0007669"/>
    <property type="project" value="InterPro"/>
</dbReference>
<dbReference type="Gene3D" id="3.10.50.30">
    <property type="entry name" value="Transcription elongation factor, GreA/GreB, C-terminal domain"/>
    <property type="match status" value="1"/>
</dbReference>
<evidence type="ECO:0000313" key="1">
    <source>
        <dbReference type="EMBL" id="SFC71743.1"/>
    </source>
</evidence>
<accession>A0A1I1LN53</accession>
<dbReference type="RefSeq" id="WP_091983897.1">
    <property type="nucleotide sequence ID" value="NZ_FOLO01000016.1"/>
</dbReference>
<keyword evidence="1" id="KW-0648">Protein biosynthesis</keyword>
<organism evidence="1 2">
    <name type="scientific">Pseudoalteromonas denitrificans DSM 6059</name>
    <dbReference type="NCBI Taxonomy" id="1123010"/>
    <lineage>
        <taxon>Bacteria</taxon>
        <taxon>Pseudomonadati</taxon>
        <taxon>Pseudomonadota</taxon>
        <taxon>Gammaproteobacteria</taxon>
        <taxon>Alteromonadales</taxon>
        <taxon>Pseudoalteromonadaceae</taxon>
        <taxon>Pseudoalteromonas</taxon>
    </lineage>
</organism>
<dbReference type="STRING" id="1123010.SAMN02745724_02352"/>
<protein>
    <submittedName>
        <fullName evidence="1">GreA/GreB family elongation factor</fullName>
    </submittedName>
</protein>
<keyword evidence="1" id="KW-0251">Elongation factor</keyword>
<keyword evidence="2" id="KW-1185">Reference proteome</keyword>
<dbReference type="SUPFAM" id="SSF54534">
    <property type="entry name" value="FKBP-like"/>
    <property type="match status" value="1"/>
</dbReference>
<dbReference type="GO" id="GO:0003746">
    <property type="term" value="F:translation elongation factor activity"/>
    <property type="evidence" value="ECO:0007669"/>
    <property type="project" value="UniProtKB-KW"/>
</dbReference>
<dbReference type="InterPro" id="IPR036953">
    <property type="entry name" value="GreA/GreB_C_sf"/>
</dbReference>
<dbReference type="EMBL" id="FOLO01000016">
    <property type="protein sequence ID" value="SFC71743.1"/>
    <property type="molecule type" value="Genomic_DNA"/>
</dbReference>
<dbReference type="GO" id="GO:0003677">
    <property type="term" value="F:DNA binding"/>
    <property type="evidence" value="ECO:0007669"/>
    <property type="project" value="InterPro"/>
</dbReference>
<proteinExistence type="predicted"/>
<evidence type="ECO:0000313" key="2">
    <source>
        <dbReference type="Proteomes" id="UP000198862"/>
    </source>
</evidence>
<gene>
    <name evidence="1" type="ORF">SAMN02745724_02352</name>
</gene>
<sequence>MNKLQLINNIIAYLEKELKDAVLAATNARDAAVNDESVAETQYDTIAIEAGYLAHGQSKRVEEFETAIKAFHVLKVQKNICNEFDKNDAISIGTLVQLEQDKCKAHWFFIAPFAGGFTTSINNQKITVITPQSPIGQVLVGKYCDDEIKMRLGINKLEDFISSVI</sequence>
<dbReference type="Proteomes" id="UP000198862">
    <property type="component" value="Unassembled WGS sequence"/>
</dbReference>
<reference evidence="1 2" key="1">
    <citation type="submission" date="2016-10" db="EMBL/GenBank/DDBJ databases">
        <authorList>
            <person name="de Groot N.N."/>
        </authorList>
    </citation>
    <scope>NUCLEOTIDE SEQUENCE [LARGE SCALE GENOMIC DNA]</scope>
    <source>
        <strain evidence="1 2">DSM 6059</strain>
    </source>
</reference>
<dbReference type="OrthoDB" id="5293337at2"/>